<feature type="region of interest" description="Disordered" evidence="1">
    <location>
        <begin position="158"/>
        <end position="200"/>
    </location>
</feature>
<comment type="caution">
    <text evidence="2">The sequence shown here is derived from an EMBL/GenBank/DDBJ whole genome shotgun (WGS) entry which is preliminary data.</text>
</comment>
<evidence type="ECO:0000313" key="2">
    <source>
        <dbReference type="EMBL" id="CAK0873980.1"/>
    </source>
</evidence>
<dbReference type="SUPFAM" id="SSF51197">
    <property type="entry name" value="Clavaminate synthase-like"/>
    <property type="match status" value="1"/>
</dbReference>
<evidence type="ECO:0000313" key="3">
    <source>
        <dbReference type="Proteomes" id="UP001189429"/>
    </source>
</evidence>
<feature type="region of interest" description="Disordered" evidence="1">
    <location>
        <begin position="1"/>
        <end position="50"/>
    </location>
</feature>
<evidence type="ECO:0000256" key="1">
    <source>
        <dbReference type="SAM" id="MobiDB-lite"/>
    </source>
</evidence>
<feature type="compositionally biased region" description="Basic and acidic residues" evidence="1">
    <location>
        <begin position="182"/>
        <end position="197"/>
    </location>
</feature>
<gene>
    <name evidence="2" type="ORF">PCOR1329_LOCUS59027</name>
</gene>
<dbReference type="Gene3D" id="2.60.120.650">
    <property type="entry name" value="Cupin"/>
    <property type="match status" value="1"/>
</dbReference>
<evidence type="ECO:0008006" key="4">
    <source>
        <dbReference type="Google" id="ProtNLM"/>
    </source>
</evidence>
<accession>A0ABN9VPC7</accession>
<protein>
    <recommendedName>
        <fullName evidence="4">JmjC domain-containing protein</fullName>
    </recommendedName>
</protein>
<sequence length="549" mass="61602">GGERGTPKLSRSPCPPQRQRWGRAHGRDAGGAAALPGAGAAAAAAARGRGLAGPARAVLRAAAGARFRGPLAGSPGRCDPLRAAGPQGRRGAGLPERRPLLAVLDHADGPRGVHDEAQPAGRGRRGYVRAHSLADSQKALDHVSGNLDVLEQHMAHRRGEEVHSALSYRRRHSGMGSAVSKTSEDSHGRPPQEEAVTRPRLVHQRPRLPRARRFKRRSVADLDKASAEPRKQRAVLGAPFVLRDGMKGWRMLETWNKTWRQELQAVFPRAVTDFYPYNMLSRKRQSPYLSRLPVGIFELTASERQSRFDPVNDKGLEAGRYMHLQLTPKMWAALEEKRHFPADRHTFLRNDEWQMNCMSEEIQEEWNLKTHWKIILVGSRGAGMFNHSDSLHTSSWHAHVMGDKWWYVCGSLLNGTHVCFEDILKPGEILYYPPRWHHETQCLSTPTMTLTDTVAHAYNAEGIWAKTYGECTGRQSLRFDFSAQLCDALGGKCEDHWRERSREAGRAWSGQKLAPWRTNARVGEVSKKEAIKPTHNNYDGRNHIAETWN</sequence>
<feature type="compositionally biased region" description="Low complexity" evidence="1">
    <location>
        <begin position="30"/>
        <end position="50"/>
    </location>
</feature>
<reference evidence="2" key="1">
    <citation type="submission" date="2023-10" db="EMBL/GenBank/DDBJ databases">
        <authorList>
            <person name="Chen Y."/>
            <person name="Shah S."/>
            <person name="Dougan E. K."/>
            <person name="Thang M."/>
            <person name="Chan C."/>
        </authorList>
    </citation>
    <scope>NUCLEOTIDE SEQUENCE [LARGE SCALE GENOMIC DNA]</scope>
</reference>
<dbReference type="Proteomes" id="UP001189429">
    <property type="component" value="Unassembled WGS sequence"/>
</dbReference>
<organism evidence="2 3">
    <name type="scientific">Prorocentrum cordatum</name>
    <dbReference type="NCBI Taxonomy" id="2364126"/>
    <lineage>
        <taxon>Eukaryota</taxon>
        <taxon>Sar</taxon>
        <taxon>Alveolata</taxon>
        <taxon>Dinophyceae</taxon>
        <taxon>Prorocentrales</taxon>
        <taxon>Prorocentraceae</taxon>
        <taxon>Prorocentrum</taxon>
    </lineage>
</organism>
<proteinExistence type="predicted"/>
<dbReference type="EMBL" id="CAUYUJ010017347">
    <property type="protein sequence ID" value="CAK0873980.1"/>
    <property type="molecule type" value="Genomic_DNA"/>
</dbReference>
<feature type="non-terminal residue" evidence="2">
    <location>
        <position position="1"/>
    </location>
</feature>
<keyword evidence="3" id="KW-1185">Reference proteome</keyword>
<name>A0ABN9VPC7_9DINO</name>